<dbReference type="InterPro" id="IPR003156">
    <property type="entry name" value="DHHA1_dom"/>
</dbReference>
<dbReference type="InterPro" id="IPR038763">
    <property type="entry name" value="DHH_sf"/>
</dbReference>
<dbReference type="Gene3D" id="3.10.310.30">
    <property type="match status" value="1"/>
</dbReference>
<comment type="caution">
    <text evidence="3">The sequence shown here is derived from an EMBL/GenBank/DDBJ whole genome shotgun (WGS) entry which is preliminary data.</text>
</comment>
<name>I8UF01_9BACL</name>
<feature type="domain" description="DHHA1" evidence="2">
    <location>
        <begin position="227"/>
        <end position="310"/>
    </location>
</feature>
<gene>
    <name evidence="3" type="ORF">A374_09443</name>
</gene>
<dbReference type="PANTHER" id="PTHR47618">
    <property type="entry name" value="BIFUNCTIONAL OLIGORIBONUCLEASE AND PAP PHOSPHATASE NRNA"/>
    <property type="match status" value="1"/>
</dbReference>
<dbReference type="InterPro" id="IPR051319">
    <property type="entry name" value="Oligoribo/pAp-PDE_c-di-AMP_PDE"/>
</dbReference>
<organism evidence="3 4">
    <name type="scientific">Fictibacillus macauensis ZFHKF-1</name>
    <dbReference type="NCBI Taxonomy" id="1196324"/>
    <lineage>
        <taxon>Bacteria</taxon>
        <taxon>Bacillati</taxon>
        <taxon>Bacillota</taxon>
        <taxon>Bacilli</taxon>
        <taxon>Bacillales</taxon>
        <taxon>Fictibacillaceae</taxon>
        <taxon>Fictibacillus</taxon>
    </lineage>
</organism>
<dbReference type="RefSeq" id="WP_007201975.1">
    <property type="nucleotide sequence ID" value="NZ_AKKV01000025.1"/>
</dbReference>
<dbReference type="eggNOG" id="COG0618">
    <property type="taxonomic scope" value="Bacteria"/>
</dbReference>
<dbReference type="EMBL" id="AKKV01000025">
    <property type="protein sequence ID" value="EIT85450.1"/>
    <property type="molecule type" value="Genomic_DNA"/>
</dbReference>
<dbReference type="Pfam" id="PF02272">
    <property type="entry name" value="DHHA1"/>
    <property type="match status" value="1"/>
</dbReference>
<dbReference type="SUPFAM" id="SSF64182">
    <property type="entry name" value="DHH phosphoesterases"/>
    <property type="match status" value="1"/>
</dbReference>
<keyword evidence="4" id="KW-1185">Reference proteome</keyword>
<dbReference type="PANTHER" id="PTHR47618:SF1">
    <property type="entry name" value="BIFUNCTIONAL OLIGORIBONUCLEASE AND PAP PHOSPHATASE NRNA"/>
    <property type="match status" value="1"/>
</dbReference>
<dbReference type="Gene3D" id="3.90.1640.10">
    <property type="entry name" value="inorganic pyrophosphatase (n-terminal core)"/>
    <property type="match status" value="1"/>
</dbReference>
<sequence length="318" mass="35289">MNKLIFESIKTHDTIIIHRHVRPDPDALGSQGGLGALLKASFPEKKVYLVGEEDPALTFLVTMDEIAETSYEDALVIVCDSANTARISDRRYKLGKQLIKIDHHPNEEPYGDVVWVDTSVSSTSEMIVQWFLAHEDEGLVMTAEAASLLYAGIIGDTGRFLYSNTSPDTLRAAAFLMEKGAVPQDLFDELYKVKENTARLNGYVMQNFKITNGHTGSIHLSKTVLDRYGVEVSEAAVLVNSFAHVEGMLAWVFFIDEPGHIRTRIRSKGPAINQLAMRYNGGGHPRASGATVHSLEEGERLVDELTALCEEYVQKHQK</sequence>
<dbReference type="Pfam" id="PF01368">
    <property type="entry name" value="DHH"/>
    <property type="match status" value="1"/>
</dbReference>
<dbReference type="PATRIC" id="fig|1196324.3.peg.1927"/>
<accession>I8UF01</accession>
<dbReference type="GO" id="GO:0003676">
    <property type="term" value="F:nucleic acid binding"/>
    <property type="evidence" value="ECO:0007669"/>
    <property type="project" value="InterPro"/>
</dbReference>
<protein>
    <submittedName>
        <fullName evidence="3">Phosphoesterase RecJ domain-containing protein</fullName>
    </submittedName>
</protein>
<dbReference type="STRING" id="1196324.A374_09443"/>
<dbReference type="Proteomes" id="UP000004080">
    <property type="component" value="Unassembled WGS sequence"/>
</dbReference>
<evidence type="ECO:0000259" key="1">
    <source>
        <dbReference type="Pfam" id="PF01368"/>
    </source>
</evidence>
<dbReference type="OrthoDB" id="9803668at2"/>
<evidence type="ECO:0000313" key="3">
    <source>
        <dbReference type="EMBL" id="EIT85450.1"/>
    </source>
</evidence>
<reference evidence="3 4" key="1">
    <citation type="journal article" date="2012" name="J. Bacteriol.">
        <title>Genome of Bacillus macauensis ZFHKF-1, a Long-Chain-Forming Bacterium.</title>
        <authorList>
            <person name="Cai L."/>
            <person name="Zhang T."/>
        </authorList>
    </citation>
    <scope>NUCLEOTIDE SEQUENCE [LARGE SCALE GENOMIC DNA]</scope>
    <source>
        <strain evidence="3 4">ZFHKF-1</strain>
    </source>
</reference>
<feature type="domain" description="DDH" evidence="1">
    <location>
        <begin position="15"/>
        <end position="153"/>
    </location>
</feature>
<dbReference type="AlphaFoldDB" id="I8UF01"/>
<evidence type="ECO:0000313" key="4">
    <source>
        <dbReference type="Proteomes" id="UP000004080"/>
    </source>
</evidence>
<evidence type="ECO:0000259" key="2">
    <source>
        <dbReference type="Pfam" id="PF02272"/>
    </source>
</evidence>
<proteinExistence type="predicted"/>
<dbReference type="InterPro" id="IPR001667">
    <property type="entry name" value="DDH_dom"/>
</dbReference>